<evidence type="ECO:0000313" key="2">
    <source>
        <dbReference type="Proteomes" id="UP001273350"/>
    </source>
</evidence>
<organism evidence="1 2">
    <name type="scientific">Flavobacterium cupriresistens</name>
    <dbReference type="NCBI Taxonomy" id="2893885"/>
    <lineage>
        <taxon>Bacteria</taxon>
        <taxon>Pseudomonadati</taxon>
        <taxon>Bacteroidota</taxon>
        <taxon>Flavobacteriia</taxon>
        <taxon>Flavobacteriales</taxon>
        <taxon>Flavobacteriaceae</taxon>
        <taxon>Flavobacterium</taxon>
    </lineage>
</organism>
<dbReference type="Proteomes" id="UP001273350">
    <property type="component" value="Unassembled WGS sequence"/>
</dbReference>
<gene>
    <name evidence="1" type="ORF">SGQ83_06425</name>
</gene>
<sequence>MVGKIEVVFTRGVIRYLDNLVVTLYEKEYFGSVDAAERYVSNIYDAVPEKIQKGLHKKTPTMLRYLGSDYIFCKTNSRTTWYVFFEKSKQNYLITGILNNYCIEAKNL</sequence>
<comment type="caution">
    <text evidence="1">The sequence shown here is derived from an EMBL/GenBank/DDBJ whole genome shotgun (WGS) entry which is preliminary data.</text>
</comment>
<dbReference type="RefSeq" id="WP_230004562.1">
    <property type="nucleotide sequence ID" value="NZ_CP087134.1"/>
</dbReference>
<reference evidence="1 2" key="1">
    <citation type="submission" date="2023-11" db="EMBL/GenBank/DDBJ databases">
        <title>Unpublished Manusciprt.</title>
        <authorList>
            <person name="Saticioglu I.B."/>
            <person name="Ay H."/>
            <person name="Ajmi N."/>
            <person name="Altun S."/>
            <person name="Duman M."/>
        </authorList>
    </citation>
    <scope>NUCLEOTIDE SEQUENCE [LARGE SCALE GENOMIC DNA]</scope>
    <source>
        <strain evidence="1 2">Fl-318</strain>
    </source>
</reference>
<protein>
    <recommendedName>
        <fullName evidence="3">Type II toxin-antitoxin system RelE/ParE family toxin</fullName>
    </recommendedName>
</protein>
<name>A0ABU4R8R9_9FLAO</name>
<proteinExistence type="predicted"/>
<evidence type="ECO:0008006" key="3">
    <source>
        <dbReference type="Google" id="ProtNLM"/>
    </source>
</evidence>
<keyword evidence="2" id="KW-1185">Reference proteome</keyword>
<dbReference type="EMBL" id="JAWXVI010000003">
    <property type="protein sequence ID" value="MDX6188975.1"/>
    <property type="molecule type" value="Genomic_DNA"/>
</dbReference>
<evidence type="ECO:0000313" key="1">
    <source>
        <dbReference type="EMBL" id="MDX6188975.1"/>
    </source>
</evidence>
<accession>A0ABU4R8R9</accession>